<evidence type="ECO:0000256" key="1">
    <source>
        <dbReference type="ARBA" id="ARBA00038158"/>
    </source>
</evidence>
<proteinExistence type="inferred from homology"/>
<dbReference type="Gene3D" id="3.40.50.150">
    <property type="entry name" value="Vaccinia Virus protein VP39"/>
    <property type="match status" value="1"/>
</dbReference>
<dbReference type="Proteomes" id="UP000288429">
    <property type="component" value="Unassembled WGS sequence"/>
</dbReference>
<keyword evidence="3" id="KW-1185">Reference proteome</keyword>
<comment type="caution">
    <text evidence="2">The sequence shown here is derived from an EMBL/GenBank/DDBJ whole genome shotgun (WGS) entry which is preliminary data.</text>
</comment>
<dbReference type="PANTHER" id="PTHR43591:SF24">
    <property type="entry name" value="2-METHOXY-6-POLYPRENYL-1,4-BENZOQUINOL METHYLASE, MITOCHONDRIAL"/>
    <property type="match status" value="1"/>
</dbReference>
<evidence type="ECO:0000313" key="3">
    <source>
        <dbReference type="Proteomes" id="UP000288429"/>
    </source>
</evidence>
<reference evidence="2 3" key="1">
    <citation type="submission" date="2017-06" db="EMBL/GenBank/DDBJ databases">
        <title>Cmopartive genomic analysis of Ambrosia Fusariam Clade fungi.</title>
        <authorList>
            <person name="Stajich J.E."/>
            <person name="Carrillo J."/>
            <person name="Kijimoto T."/>
            <person name="Eskalen A."/>
            <person name="O'Donnell K."/>
            <person name="Kasson M."/>
        </authorList>
    </citation>
    <scope>NUCLEOTIDE SEQUENCE [LARGE SCALE GENOMIC DNA]</scope>
    <source>
        <strain evidence="2 3">NRRL 20438</strain>
    </source>
</reference>
<gene>
    <name evidence="2" type="ORF">CDV31_016109</name>
</gene>
<comment type="similarity">
    <text evidence="1">Belongs to the methyltransferase superfamily. LaeA methyltransferase family.</text>
</comment>
<accession>A0A428SEL1</accession>
<dbReference type="AlphaFoldDB" id="A0A428SEL1"/>
<sequence>MCLSRHEVYRIILNDELYEAPIGDNPQRVLDLGCGTGIWAIEFADMHPSAEVLGVDLSPIQPNYVPPNCRFEVDDINQEWTYANDHFDFVHIRAMLGCIPDWTELFKKAFKHTQPGGWIESVELGGAAKSDDDTLKSSSPLYKWIDIFTKMGSLTGKPFFWDDHMAESARKAGFINVTDRKIKVPIGTWPKDKRLKQWGAWNRQFLLQGLEGFSLRGLTEMLGWKYEDAQLFLSDMRKEITDPTVHAYLTVTVVHGQKPAIGQAGA</sequence>
<dbReference type="InterPro" id="IPR029063">
    <property type="entry name" value="SAM-dependent_MTases_sf"/>
</dbReference>
<dbReference type="SUPFAM" id="SSF53335">
    <property type="entry name" value="S-adenosyl-L-methionine-dependent methyltransferases"/>
    <property type="match status" value="1"/>
</dbReference>
<dbReference type="PANTHER" id="PTHR43591">
    <property type="entry name" value="METHYLTRANSFERASE"/>
    <property type="match status" value="1"/>
</dbReference>
<dbReference type="CDD" id="cd02440">
    <property type="entry name" value="AdoMet_MTases"/>
    <property type="match status" value="1"/>
</dbReference>
<dbReference type="EMBL" id="NIZV01000482">
    <property type="protein sequence ID" value="RSL88215.1"/>
    <property type="molecule type" value="Genomic_DNA"/>
</dbReference>
<dbReference type="GO" id="GO:0008168">
    <property type="term" value="F:methyltransferase activity"/>
    <property type="evidence" value="ECO:0007669"/>
    <property type="project" value="TreeGrafter"/>
</dbReference>
<organism evidence="2 3">
    <name type="scientific">Fusarium ambrosium</name>
    <dbReference type="NCBI Taxonomy" id="131363"/>
    <lineage>
        <taxon>Eukaryota</taxon>
        <taxon>Fungi</taxon>
        <taxon>Dikarya</taxon>
        <taxon>Ascomycota</taxon>
        <taxon>Pezizomycotina</taxon>
        <taxon>Sordariomycetes</taxon>
        <taxon>Hypocreomycetidae</taxon>
        <taxon>Hypocreales</taxon>
        <taxon>Nectriaceae</taxon>
        <taxon>Fusarium</taxon>
        <taxon>Fusarium solani species complex</taxon>
    </lineage>
</organism>
<dbReference type="Pfam" id="PF13489">
    <property type="entry name" value="Methyltransf_23"/>
    <property type="match status" value="1"/>
</dbReference>
<evidence type="ECO:0000313" key="2">
    <source>
        <dbReference type="EMBL" id="RSL88215.1"/>
    </source>
</evidence>
<evidence type="ECO:0008006" key="4">
    <source>
        <dbReference type="Google" id="ProtNLM"/>
    </source>
</evidence>
<protein>
    <recommendedName>
        <fullName evidence="4">Methyltransferase domain-containing protein</fullName>
    </recommendedName>
</protein>
<name>A0A428SEL1_9HYPO</name>